<feature type="region of interest" description="Disordered" evidence="1">
    <location>
        <begin position="105"/>
        <end position="138"/>
    </location>
</feature>
<sequence>MRNSSTSKSDKEERRSTDIKVMFSDILNEIKELKKENEEFKSERKKKVTEMRKELKNLDKKIEDRYGVQEEKIANTDNSKGKAIENLENQIQSLEEAEEHIQRRERKGNIIIKSTNFNETTREEKKPRSHNTTENRMH</sequence>
<comment type="caution">
    <text evidence="2">The sequence shown here is derived from an EMBL/GenBank/DDBJ whole genome shotgun (WGS) entry which is preliminary data.</text>
</comment>
<organism evidence="2 3">
    <name type="scientific">Periplaneta americana</name>
    <name type="common">American cockroach</name>
    <name type="synonym">Blatta americana</name>
    <dbReference type="NCBI Taxonomy" id="6978"/>
    <lineage>
        <taxon>Eukaryota</taxon>
        <taxon>Metazoa</taxon>
        <taxon>Ecdysozoa</taxon>
        <taxon>Arthropoda</taxon>
        <taxon>Hexapoda</taxon>
        <taxon>Insecta</taxon>
        <taxon>Pterygota</taxon>
        <taxon>Neoptera</taxon>
        <taxon>Polyneoptera</taxon>
        <taxon>Dictyoptera</taxon>
        <taxon>Blattodea</taxon>
        <taxon>Blattoidea</taxon>
        <taxon>Blattidae</taxon>
        <taxon>Blattinae</taxon>
        <taxon>Periplaneta</taxon>
    </lineage>
</organism>
<proteinExistence type="predicted"/>
<dbReference type="EMBL" id="JAJSOF020000019">
    <property type="protein sequence ID" value="KAJ4438084.1"/>
    <property type="molecule type" value="Genomic_DNA"/>
</dbReference>
<protein>
    <submittedName>
        <fullName evidence="2">Uncharacterized protein</fullName>
    </submittedName>
</protein>
<evidence type="ECO:0000256" key="1">
    <source>
        <dbReference type="SAM" id="MobiDB-lite"/>
    </source>
</evidence>
<keyword evidence="3" id="KW-1185">Reference proteome</keyword>
<reference evidence="2 3" key="1">
    <citation type="journal article" date="2022" name="Allergy">
        <title>Genome assembly and annotation of Periplaneta americana reveal a comprehensive cockroach allergen profile.</title>
        <authorList>
            <person name="Wang L."/>
            <person name="Xiong Q."/>
            <person name="Saelim N."/>
            <person name="Wang L."/>
            <person name="Nong W."/>
            <person name="Wan A.T."/>
            <person name="Shi M."/>
            <person name="Liu X."/>
            <person name="Cao Q."/>
            <person name="Hui J.H.L."/>
            <person name="Sookrung N."/>
            <person name="Leung T.F."/>
            <person name="Tungtrongchitr A."/>
            <person name="Tsui S.K.W."/>
        </authorList>
    </citation>
    <scope>NUCLEOTIDE SEQUENCE [LARGE SCALE GENOMIC DNA]</scope>
    <source>
        <strain evidence="2">PWHHKU_190912</strain>
    </source>
</reference>
<accession>A0ABQ8SV55</accession>
<feature type="compositionally biased region" description="Basic and acidic residues" evidence="1">
    <location>
        <begin position="120"/>
        <end position="138"/>
    </location>
</feature>
<name>A0ABQ8SV55_PERAM</name>
<evidence type="ECO:0000313" key="3">
    <source>
        <dbReference type="Proteomes" id="UP001148838"/>
    </source>
</evidence>
<evidence type="ECO:0000313" key="2">
    <source>
        <dbReference type="EMBL" id="KAJ4438084.1"/>
    </source>
</evidence>
<gene>
    <name evidence="2" type="ORF">ANN_14023</name>
</gene>
<dbReference type="Proteomes" id="UP001148838">
    <property type="component" value="Unassembled WGS sequence"/>
</dbReference>